<keyword evidence="3" id="KW-0175">Coiled coil</keyword>
<comment type="caution">
    <text evidence="5">The sequence shown here is derived from an EMBL/GenBank/DDBJ whole genome shotgun (WGS) entry which is preliminary data.</text>
</comment>
<dbReference type="AlphaFoldDB" id="N2AHX5"/>
<evidence type="ECO:0000313" key="6">
    <source>
        <dbReference type="Proteomes" id="UP000012589"/>
    </source>
</evidence>
<evidence type="ECO:0000256" key="3">
    <source>
        <dbReference type="SAM" id="Coils"/>
    </source>
</evidence>
<evidence type="ECO:0000313" key="5">
    <source>
        <dbReference type="EMBL" id="EMZ25855.1"/>
    </source>
</evidence>
<keyword evidence="1" id="KW-0238">DNA-binding</keyword>
<dbReference type="PROSITE" id="PS51737">
    <property type="entry name" value="RECOMBINASE_DNA_BIND"/>
    <property type="match status" value="1"/>
</dbReference>
<dbReference type="STRING" id="1235802.C823_02706"/>
<dbReference type="GO" id="GO:0003677">
    <property type="term" value="F:DNA binding"/>
    <property type="evidence" value="ECO:0007669"/>
    <property type="project" value="UniProtKB-KW"/>
</dbReference>
<dbReference type="InterPro" id="IPR038109">
    <property type="entry name" value="DNA_bind_recomb_sf"/>
</dbReference>
<dbReference type="Proteomes" id="UP000012589">
    <property type="component" value="Unassembled WGS sequence"/>
</dbReference>
<dbReference type="eggNOG" id="COG1961">
    <property type="taxonomic scope" value="Bacteria"/>
</dbReference>
<name>N2AHX5_9FIRM</name>
<dbReference type="InterPro" id="IPR025827">
    <property type="entry name" value="Zn_ribbon_recom_dom"/>
</dbReference>
<protein>
    <recommendedName>
        <fullName evidence="4">Recombinase domain-containing protein</fullName>
    </recommendedName>
</protein>
<dbReference type="InterPro" id="IPR050639">
    <property type="entry name" value="SSR_resolvase"/>
</dbReference>
<keyword evidence="6" id="KW-1185">Reference proteome</keyword>
<dbReference type="Pfam" id="PF13408">
    <property type="entry name" value="Zn_ribbon_recom"/>
    <property type="match status" value="1"/>
</dbReference>
<proteinExistence type="predicted"/>
<dbReference type="InterPro" id="IPR011109">
    <property type="entry name" value="DNA_bind_recombinase_dom"/>
</dbReference>
<feature type="domain" description="Recombinase" evidence="4">
    <location>
        <begin position="43"/>
        <end position="187"/>
    </location>
</feature>
<dbReference type="GO" id="GO:0000150">
    <property type="term" value="F:DNA strand exchange activity"/>
    <property type="evidence" value="ECO:0007669"/>
    <property type="project" value="InterPro"/>
</dbReference>
<feature type="coiled-coil region" evidence="3">
    <location>
        <begin position="281"/>
        <end position="350"/>
    </location>
</feature>
<dbReference type="PATRIC" id="fig|1235802.3.peg.2857"/>
<dbReference type="EMBL" id="AQFT01000086">
    <property type="protein sequence ID" value="EMZ25855.1"/>
    <property type="molecule type" value="Genomic_DNA"/>
</dbReference>
<evidence type="ECO:0000259" key="4">
    <source>
        <dbReference type="PROSITE" id="PS51737"/>
    </source>
</evidence>
<gene>
    <name evidence="5" type="ORF">C823_02706</name>
</gene>
<dbReference type="Pfam" id="PF07508">
    <property type="entry name" value="Recombinase"/>
    <property type="match status" value="1"/>
</dbReference>
<organism evidence="5 6">
    <name type="scientific">Eubacterium plexicaudatum ASF492</name>
    <dbReference type="NCBI Taxonomy" id="1235802"/>
    <lineage>
        <taxon>Bacteria</taxon>
        <taxon>Bacillati</taxon>
        <taxon>Bacillota</taxon>
        <taxon>Clostridia</taxon>
        <taxon>Eubacteriales</taxon>
        <taxon>Eubacteriaceae</taxon>
        <taxon>Eubacterium</taxon>
    </lineage>
</organism>
<dbReference type="PANTHER" id="PTHR30461:SF2">
    <property type="entry name" value="SERINE RECOMBINASE PINE-RELATED"/>
    <property type="match status" value="1"/>
</dbReference>
<evidence type="ECO:0000256" key="2">
    <source>
        <dbReference type="ARBA" id="ARBA00023172"/>
    </source>
</evidence>
<dbReference type="Gene3D" id="3.90.1750.20">
    <property type="entry name" value="Putative Large Serine Recombinase, Chain B, Domain 2"/>
    <property type="match status" value="1"/>
</dbReference>
<keyword evidence="2" id="KW-0233">DNA recombination</keyword>
<accession>N2AHX5</accession>
<dbReference type="PANTHER" id="PTHR30461">
    <property type="entry name" value="DNA-INVERTASE FROM LAMBDOID PROPHAGE"/>
    <property type="match status" value="1"/>
</dbReference>
<sequence length="417" mass="47515">MFAYTFPKQSMFNEAFCRDTSVKIRSQLEIKRRRGDFTGAFAVYGYLKDPENKNHLVADTYAADVVRDIFRWKMDGISAGDIADRLNVSGILAPMDYKKSLGMRFSTPFRTHTHACWNAATVLRILKNAVYTGVLVQGKNTTPSYKVKRRIVKPCAEWNIVKGTHEAIISPDDFEIVQNVLARDTRTSPGSSTVELFSGIVYCGECGASMIRKTVPSEKKKYVYYVCAAHKNEKICFAHSIRDSVLENMVFTSANKLIWNIIGKSGLRQIAEAVAMEKSGVGRLQDRLDKKREEAERYRHLLHSLFESLTDGVIGREEYGMLKRKYTALLTETEEQADHIREEMEQAFAVSREADGLNIAKLDRTLVVLLIARIFVFRNKRVEIVYNWSDAFWYRNKSSVFGFINEKQSGKTGEEAV</sequence>
<evidence type="ECO:0000256" key="1">
    <source>
        <dbReference type="ARBA" id="ARBA00023125"/>
    </source>
</evidence>
<reference evidence="5 6" key="1">
    <citation type="journal article" date="2014" name="Genome Announc.">
        <title>Draft genome sequences of the altered schaedler flora, a defined bacterial community from gnotobiotic mice.</title>
        <authorList>
            <person name="Wannemuehler M.J."/>
            <person name="Overstreet A.M."/>
            <person name="Ward D.V."/>
            <person name="Phillips G.J."/>
        </authorList>
    </citation>
    <scope>NUCLEOTIDE SEQUENCE [LARGE SCALE GENOMIC DNA]</scope>
    <source>
        <strain evidence="5 6">ASF492</strain>
    </source>
</reference>
<dbReference type="HOGENOM" id="CLU_010686_18_2_9"/>